<dbReference type="Pfam" id="PF04542">
    <property type="entry name" value="Sigma70_r2"/>
    <property type="match status" value="1"/>
</dbReference>
<dbReference type="SUPFAM" id="SSF88659">
    <property type="entry name" value="Sigma3 and sigma4 domains of RNA polymerase sigma factors"/>
    <property type="match status" value="1"/>
</dbReference>
<keyword evidence="5" id="KW-0804">Transcription</keyword>
<dbReference type="InterPro" id="IPR036388">
    <property type="entry name" value="WH-like_DNA-bd_sf"/>
</dbReference>
<evidence type="ECO:0000256" key="1">
    <source>
        <dbReference type="ARBA" id="ARBA00010641"/>
    </source>
</evidence>
<keyword evidence="2" id="KW-0805">Transcription regulation</keyword>
<gene>
    <name evidence="9" type="ORF">ACFSW5_15505</name>
</gene>
<evidence type="ECO:0000259" key="8">
    <source>
        <dbReference type="Pfam" id="PF08281"/>
    </source>
</evidence>
<dbReference type="CDD" id="cd06171">
    <property type="entry name" value="Sigma70_r4"/>
    <property type="match status" value="1"/>
</dbReference>
<name>A0ABW5QYX9_9BACL</name>
<dbReference type="InterPro" id="IPR013324">
    <property type="entry name" value="RNA_pol_sigma_r3/r4-like"/>
</dbReference>
<comment type="caution">
    <text evidence="9">The sequence shown here is derived from an EMBL/GenBank/DDBJ whole genome shotgun (WGS) entry which is preliminary data.</text>
</comment>
<dbReference type="InterPro" id="IPR014284">
    <property type="entry name" value="RNA_pol_sigma-70_dom"/>
</dbReference>
<dbReference type="RefSeq" id="WP_379274796.1">
    <property type="nucleotide sequence ID" value="NZ_JBHUGT010000012.1"/>
</dbReference>
<protein>
    <submittedName>
        <fullName evidence="9">RNA polymerase sigma factor</fullName>
    </submittedName>
</protein>
<keyword evidence="10" id="KW-1185">Reference proteome</keyword>
<dbReference type="InterPro" id="IPR039425">
    <property type="entry name" value="RNA_pol_sigma-70-like"/>
</dbReference>
<dbReference type="Gene3D" id="1.10.10.10">
    <property type="entry name" value="Winged helix-like DNA-binding domain superfamily/Winged helix DNA-binding domain"/>
    <property type="match status" value="1"/>
</dbReference>
<dbReference type="Pfam" id="PF08281">
    <property type="entry name" value="Sigma70_r4_2"/>
    <property type="match status" value="1"/>
</dbReference>
<evidence type="ECO:0000259" key="7">
    <source>
        <dbReference type="Pfam" id="PF04542"/>
    </source>
</evidence>
<feature type="domain" description="RNA polymerase sigma-70 region 2" evidence="7">
    <location>
        <begin position="10"/>
        <end position="74"/>
    </location>
</feature>
<dbReference type="InterPro" id="IPR007627">
    <property type="entry name" value="RNA_pol_sigma70_r2"/>
</dbReference>
<evidence type="ECO:0000256" key="3">
    <source>
        <dbReference type="ARBA" id="ARBA00023082"/>
    </source>
</evidence>
<dbReference type="Gene3D" id="1.10.1740.10">
    <property type="match status" value="1"/>
</dbReference>
<evidence type="ECO:0000256" key="2">
    <source>
        <dbReference type="ARBA" id="ARBA00023015"/>
    </source>
</evidence>
<comment type="similarity">
    <text evidence="1">Belongs to the sigma-70 factor family. ECF subfamily.</text>
</comment>
<organism evidence="9 10">
    <name type="scientific">Paenibacillus thailandensis</name>
    <dbReference type="NCBI Taxonomy" id="393250"/>
    <lineage>
        <taxon>Bacteria</taxon>
        <taxon>Bacillati</taxon>
        <taxon>Bacillota</taxon>
        <taxon>Bacilli</taxon>
        <taxon>Bacillales</taxon>
        <taxon>Paenibacillaceae</taxon>
        <taxon>Paenibacillus</taxon>
    </lineage>
</organism>
<dbReference type="SUPFAM" id="SSF88946">
    <property type="entry name" value="Sigma2 domain of RNA polymerase sigma factors"/>
    <property type="match status" value="1"/>
</dbReference>
<accession>A0ABW5QYX9</accession>
<dbReference type="PANTHER" id="PTHR43133:SF8">
    <property type="entry name" value="RNA POLYMERASE SIGMA FACTOR HI_1459-RELATED"/>
    <property type="match status" value="1"/>
</dbReference>
<keyword evidence="4" id="KW-0238">DNA-binding</keyword>
<dbReference type="InterPro" id="IPR013325">
    <property type="entry name" value="RNA_pol_sigma_r2"/>
</dbReference>
<dbReference type="NCBIfam" id="TIGR02937">
    <property type="entry name" value="sigma70-ECF"/>
    <property type="match status" value="1"/>
</dbReference>
<dbReference type="Proteomes" id="UP001597493">
    <property type="component" value="Unassembled WGS sequence"/>
</dbReference>
<dbReference type="PANTHER" id="PTHR43133">
    <property type="entry name" value="RNA POLYMERASE ECF-TYPE SIGMA FACTO"/>
    <property type="match status" value="1"/>
</dbReference>
<reference evidence="10" key="1">
    <citation type="journal article" date="2019" name="Int. J. Syst. Evol. Microbiol.">
        <title>The Global Catalogue of Microorganisms (GCM) 10K type strain sequencing project: providing services to taxonomists for standard genome sequencing and annotation.</title>
        <authorList>
            <consortium name="The Broad Institute Genomics Platform"/>
            <consortium name="The Broad Institute Genome Sequencing Center for Infectious Disease"/>
            <person name="Wu L."/>
            <person name="Ma J."/>
        </authorList>
    </citation>
    <scope>NUCLEOTIDE SEQUENCE [LARGE SCALE GENOMIC DNA]</scope>
    <source>
        <strain evidence="10">TISTR 1827</strain>
    </source>
</reference>
<feature type="domain" description="RNA polymerase sigma factor 70 region 4 type 2" evidence="8">
    <location>
        <begin position="101"/>
        <end position="148"/>
    </location>
</feature>
<dbReference type="InterPro" id="IPR013249">
    <property type="entry name" value="RNA_pol_sigma70_r4_t2"/>
</dbReference>
<evidence type="ECO:0000256" key="4">
    <source>
        <dbReference type="ARBA" id="ARBA00023125"/>
    </source>
</evidence>
<dbReference type="EMBL" id="JBHUMY010000016">
    <property type="protein sequence ID" value="MFD2661659.1"/>
    <property type="molecule type" value="Genomic_DNA"/>
</dbReference>
<feature type="region of interest" description="Disordered" evidence="6">
    <location>
        <begin position="212"/>
        <end position="232"/>
    </location>
</feature>
<evidence type="ECO:0000313" key="9">
    <source>
        <dbReference type="EMBL" id="MFD2661659.1"/>
    </source>
</evidence>
<evidence type="ECO:0000256" key="5">
    <source>
        <dbReference type="ARBA" id="ARBA00023163"/>
    </source>
</evidence>
<sequence>MKVQEADAARLRKTLVDYCYGLTGSLWDAEDLAQETYMKVLPFMDTVGSMANPSAYLSRMAKNRWIDQLRRQKRASVLEKEAARTERPEAAEIDSEPVLAVLLRQLTPLQRAVFLLREAMNLSAKETASLLQLSEGAVKAALHRARAAVRDWREREFRSEWETFRASEEEQTVLQAYVMALQEGNAQAIASLMYADEQGKQTAAVQIRHQLRQQPVTSHNSATAPNATTLAA</sequence>
<proteinExistence type="inferred from homology"/>
<evidence type="ECO:0000256" key="6">
    <source>
        <dbReference type="SAM" id="MobiDB-lite"/>
    </source>
</evidence>
<keyword evidence="3" id="KW-0731">Sigma factor</keyword>
<evidence type="ECO:0000313" key="10">
    <source>
        <dbReference type="Proteomes" id="UP001597493"/>
    </source>
</evidence>